<comment type="similarity">
    <text evidence="2">Belongs to the EamA transporter family.</text>
</comment>
<evidence type="ECO:0000313" key="6">
    <source>
        <dbReference type="Proteomes" id="UP001438112"/>
    </source>
</evidence>
<sequence length="302" mass="32969">MAGHKKFLGLLLVIIGSVAWGASGTVADYMFLTQHIPVIWVVGVRMISAGILLLFTYKLMNHQSIFTIWHDRKSIIQLLFFSGFGMLMSQFCYLSAVNYGNAATATVLQFTAPVFIIGYYAISSKKWPIRLDVISIVLAVIGTYLLATKGHFDSLSISGLGLLFGIAAGVANANCTIIPIDLLNKYDAKLVCGWAMIVGSLPLQPIVISNAHQINFNLTLITELIFITLVGTMLAYLFYEASLNYLKPAVTGTMGSFEPLTATVLSIVFLHIDFNLIEIVGAVLILVMALLQSLPNKNELIE</sequence>
<protein>
    <submittedName>
        <fullName evidence="5">EamA family transporter</fullName>
    </submittedName>
</protein>
<comment type="caution">
    <text evidence="5">The sequence shown here is derived from an EMBL/GenBank/DDBJ whole genome shotgun (WGS) entry which is preliminary data.</text>
</comment>
<dbReference type="Proteomes" id="UP001438112">
    <property type="component" value="Unassembled WGS sequence"/>
</dbReference>
<evidence type="ECO:0000259" key="4">
    <source>
        <dbReference type="Pfam" id="PF00892"/>
    </source>
</evidence>
<keyword evidence="3" id="KW-0812">Transmembrane</keyword>
<feature type="transmembrane region" description="Helical" evidence="3">
    <location>
        <begin position="78"/>
        <end position="96"/>
    </location>
</feature>
<evidence type="ECO:0000256" key="3">
    <source>
        <dbReference type="SAM" id="Phobius"/>
    </source>
</evidence>
<feature type="domain" description="EamA" evidence="4">
    <location>
        <begin position="160"/>
        <end position="291"/>
    </location>
</feature>
<feature type="transmembrane region" description="Helical" evidence="3">
    <location>
        <begin position="129"/>
        <end position="147"/>
    </location>
</feature>
<dbReference type="Pfam" id="PF00892">
    <property type="entry name" value="EamA"/>
    <property type="match status" value="2"/>
</dbReference>
<dbReference type="PANTHER" id="PTHR22911:SF79">
    <property type="entry name" value="MOBA-LIKE NTP TRANSFERASE DOMAIN-CONTAINING PROTEIN"/>
    <property type="match status" value="1"/>
</dbReference>
<gene>
    <name evidence="5" type="ORF">AP20H10_09160</name>
</gene>
<feature type="transmembrane region" description="Helical" evidence="3">
    <location>
        <begin position="102"/>
        <end position="122"/>
    </location>
</feature>
<comment type="subcellular location">
    <subcellularLocation>
        <location evidence="1">Endomembrane system</location>
        <topology evidence="1">Multi-pass membrane protein</topology>
    </subcellularLocation>
</comment>
<dbReference type="SUPFAM" id="SSF103481">
    <property type="entry name" value="Multidrug resistance efflux transporter EmrE"/>
    <property type="match status" value="2"/>
</dbReference>
<evidence type="ECO:0000313" key="5">
    <source>
        <dbReference type="EMBL" id="GAA6114553.1"/>
    </source>
</evidence>
<proteinExistence type="inferred from homology"/>
<dbReference type="EMBL" id="BAABVV010000036">
    <property type="protein sequence ID" value="GAA6114553.1"/>
    <property type="molecule type" value="Genomic_DNA"/>
</dbReference>
<keyword evidence="6" id="KW-1185">Reference proteome</keyword>
<keyword evidence="3" id="KW-1133">Transmembrane helix</keyword>
<feature type="transmembrane region" description="Helical" evidence="3">
    <location>
        <begin position="190"/>
        <end position="208"/>
    </location>
</feature>
<dbReference type="PANTHER" id="PTHR22911">
    <property type="entry name" value="ACYL-MALONYL CONDENSING ENZYME-RELATED"/>
    <property type="match status" value="1"/>
</dbReference>
<name>A0ABP9ZIF3_9LACO</name>
<reference evidence="5 6" key="1">
    <citation type="submission" date="2024-03" db="EMBL/GenBank/DDBJ databases">
        <title>Inconsistent identification of Apilactobacillus kunkeei-related strains obtained by well-developed overall genome related indices.</title>
        <authorList>
            <person name="Maeno S."/>
            <person name="Endo A."/>
        </authorList>
    </citation>
    <scope>NUCLEOTIDE SEQUENCE [LARGE SCALE GENOMIC DNA]</scope>
    <source>
        <strain evidence="5 6">20H-10</strain>
    </source>
</reference>
<dbReference type="InterPro" id="IPR037185">
    <property type="entry name" value="EmrE-like"/>
</dbReference>
<feature type="domain" description="EamA" evidence="4">
    <location>
        <begin position="8"/>
        <end position="147"/>
    </location>
</feature>
<feature type="transmembrane region" description="Helical" evidence="3">
    <location>
        <begin position="37"/>
        <end position="57"/>
    </location>
</feature>
<dbReference type="RefSeq" id="WP_353318112.1">
    <property type="nucleotide sequence ID" value="NZ_BAABVV010000036.1"/>
</dbReference>
<evidence type="ECO:0000256" key="2">
    <source>
        <dbReference type="ARBA" id="ARBA00007362"/>
    </source>
</evidence>
<accession>A0ABP9ZIF3</accession>
<organism evidence="5 6">
    <name type="scientific">Apilactobacillus apinorum</name>
    <dbReference type="NCBI Taxonomy" id="1218495"/>
    <lineage>
        <taxon>Bacteria</taxon>
        <taxon>Bacillati</taxon>
        <taxon>Bacillota</taxon>
        <taxon>Bacilli</taxon>
        <taxon>Lactobacillales</taxon>
        <taxon>Lactobacillaceae</taxon>
        <taxon>Apilactobacillus</taxon>
    </lineage>
</organism>
<keyword evidence="3" id="KW-0472">Membrane</keyword>
<feature type="transmembrane region" description="Helical" evidence="3">
    <location>
        <begin position="214"/>
        <end position="239"/>
    </location>
</feature>
<evidence type="ECO:0000256" key="1">
    <source>
        <dbReference type="ARBA" id="ARBA00004127"/>
    </source>
</evidence>
<feature type="transmembrane region" description="Helical" evidence="3">
    <location>
        <begin position="260"/>
        <end position="291"/>
    </location>
</feature>
<dbReference type="InterPro" id="IPR000620">
    <property type="entry name" value="EamA_dom"/>
</dbReference>
<feature type="transmembrane region" description="Helical" evidence="3">
    <location>
        <begin position="159"/>
        <end position="178"/>
    </location>
</feature>